<evidence type="ECO:0000313" key="4">
    <source>
        <dbReference type="EMBL" id="MFB5684099.1"/>
    </source>
</evidence>
<evidence type="ECO:0000256" key="1">
    <source>
        <dbReference type="ARBA" id="ARBA00023235"/>
    </source>
</evidence>
<comment type="caution">
    <text evidence="4">The sequence shown here is derived from an EMBL/GenBank/DDBJ whole genome shotgun (WGS) entry which is preliminary data.</text>
</comment>
<dbReference type="InterPro" id="IPR015888">
    <property type="entry name" value="Fuc_isomerase_C"/>
</dbReference>
<evidence type="ECO:0000256" key="2">
    <source>
        <dbReference type="ARBA" id="ARBA00023277"/>
    </source>
</evidence>
<feature type="domain" description="L-fucose isomerase C-terminal" evidence="3">
    <location>
        <begin position="340"/>
        <end position="464"/>
    </location>
</feature>
<dbReference type="EMBL" id="JBHILM010000035">
    <property type="protein sequence ID" value="MFB5684099.1"/>
    <property type="molecule type" value="Genomic_DNA"/>
</dbReference>
<reference evidence="4 5" key="1">
    <citation type="submission" date="2024-09" db="EMBL/GenBank/DDBJ databases">
        <authorList>
            <person name="Ruan L."/>
        </authorList>
    </citation>
    <scope>NUCLEOTIDE SEQUENCE [LARGE SCALE GENOMIC DNA]</scope>
    <source>
        <strain evidence="4 5">D33</strain>
    </source>
</reference>
<keyword evidence="1 4" id="KW-0413">Isomerase</keyword>
<sequence length="470" mass="52844">MLKTKKLTFALYFGNRGFMPESLALEARKEVSRAVTDAGYDYIMMDEKATRYGSVETREEGRIYAKWLKEHEGQYDGVILSMPNFSDENGAIAALEECGKPILIQAYPDEIGKMGFDYRRDAFCGKLSIEDVFHQYRVPFTALQPHVVHPSSPQFTQNLRDFAAICRVVNGMRKFTIGCFGARTTAFKTVRFDEITLQKYGITVETFDLSELIHRVQNMKDDRPEVLAKRETFINYTDCSNVPDDKLTILAKISVVLDDYIAEYRLQALSIRCWTELQTVLGVAPCVILSELNDRGIVASCEIDICTAINMYSLQLAAEEPAACLDWNNNYGDDPDKVILFHCGPVAQSLMTGKGTVTDHKMFAKTAPGCGWGSNEGRIRAFPMTYSNCITEDGKLTFYVEEGEFTDDVIEDGFFGCAGVAHIPGLQKKLITLGRNGFRHHTAVGVGHLKSVLYEAFKYYLGYEILDLEK</sequence>
<dbReference type="InterPro" id="IPR009015">
    <property type="entry name" value="Fucose_isomerase_N/cen_sf"/>
</dbReference>
<keyword evidence="5" id="KW-1185">Reference proteome</keyword>
<organism evidence="4 5">
    <name type="scientific">Paenibacillus terreus</name>
    <dbReference type="NCBI Taxonomy" id="1387834"/>
    <lineage>
        <taxon>Bacteria</taxon>
        <taxon>Bacillati</taxon>
        <taxon>Bacillota</taxon>
        <taxon>Bacilli</taxon>
        <taxon>Bacillales</taxon>
        <taxon>Paenibacillaceae</taxon>
        <taxon>Paenibacillus</taxon>
    </lineage>
</organism>
<protein>
    <submittedName>
        <fullName evidence="4">L-fucose/L-arabinose isomerase family protein</fullName>
    </submittedName>
</protein>
<dbReference type="Pfam" id="PF02952">
    <property type="entry name" value="Fucose_iso_C"/>
    <property type="match status" value="1"/>
</dbReference>
<proteinExistence type="predicted"/>
<dbReference type="SUPFAM" id="SSF53743">
    <property type="entry name" value="FucI/AraA N-terminal and middle domains"/>
    <property type="match status" value="1"/>
</dbReference>
<keyword evidence="2" id="KW-0119">Carbohydrate metabolism</keyword>
<dbReference type="GO" id="GO:0016853">
    <property type="term" value="F:isomerase activity"/>
    <property type="evidence" value="ECO:0007669"/>
    <property type="project" value="UniProtKB-KW"/>
</dbReference>
<dbReference type="PANTHER" id="PTHR36120">
    <property type="entry name" value="FUCOSE ISOMERASE"/>
    <property type="match status" value="1"/>
</dbReference>
<evidence type="ECO:0000313" key="5">
    <source>
        <dbReference type="Proteomes" id="UP001580407"/>
    </source>
</evidence>
<evidence type="ECO:0000259" key="3">
    <source>
        <dbReference type="Pfam" id="PF02952"/>
    </source>
</evidence>
<name>A0ABV5BGY9_9BACL</name>
<dbReference type="Proteomes" id="UP001580407">
    <property type="component" value="Unassembled WGS sequence"/>
</dbReference>
<dbReference type="PANTHER" id="PTHR36120:SF1">
    <property type="entry name" value="L-FUCOSE ISOMERASE C-TERMINAL DOMAIN-CONTAINING PROTEIN"/>
    <property type="match status" value="1"/>
</dbReference>
<gene>
    <name evidence="4" type="ORF">ACE3NQ_24625</name>
</gene>
<accession>A0ABV5BGY9</accession>
<dbReference type="RefSeq" id="WP_375527816.1">
    <property type="nucleotide sequence ID" value="NZ_JBHILM010000035.1"/>
</dbReference>